<dbReference type="GO" id="GO:0004565">
    <property type="term" value="F:beta-galactosidase activity"/>
    <property type="evidence" value="ECO:0007669"/>
    <property type="project" value="UniProtKB-EC"/>
</dbReference>
<dbReference type="EC" id="3.2.1.23" evidence="3"/>
<dbReference type="EMBL" id="QGNW01000553">
    <property type="protein sequence ID" value="RVW68039.1"/>
    <property type="molecule type" value="Genomic_DNA"/>
</dbReference>
<comment type="caution">
    <text evidence="5">The sequence shown here is derived from an EMBL/GenBank/DDBJ whole genome shotgun (WGS) entry which is preliminary data.</text>
</comment>
<dbReference type="SUPFAM" id="SSF51445">
    <property type="entry name" value="(Trans)glycosidases"/>
    <property type="match status" value="1"/>
</dbReference>
<feature type="domain" description="Glycoside hydrolase 35 catalytic" evidence="4">
    <location>
        <begin position="188"/>
        <end position="221"/>
    </location>
</feature>
<dbReference type="AlphaFoldDB" id="A0A438G753"/>
<reference evidence="5 6" key="1">
    <citation type="journal article" date="2018" name="PLoS Genet.">
        <title>Population sequencing reveals clonal diversity and ancestral inbreeding in the grapevine cultivar Chardonnay.</title>
        <authorList>
            <person name="Roach M.J."/>
            <person name="Johnson D.L."/>
            <person name="Bohlmann J."/>
            <person name="van Vuuren H.J."/>
            <person name="Jones S.J."/>
            <person name="Pretorius I.S."/>
            <person name="Schmidt S.A."/>
            <person name="Borneman A.R."/>
        </authorList>
    </citation>
    <scope>NUCLEOTIDE SEQUENCE [LARGE SCALE GENOMIC DNA]</scope>
    <source>
        <strain evidence="6">cv. Chardonnay</strain>
        <tissue evidence="5">Leaf</tissue>
    </source>
</reference>
<evidence type="ECO:0000256" key="3">
    <source>
        <dbReference type="ARBA" id="ARBA00012756"/>
    </source>
</evidence>
<proteinExistence type="inferred from homology"/>
<dbReference type="PANTHER" id="PTHR23421">
    <property type="entry name" value="BETA-GALACTOSIDASE RELATED"/>
    <property type="match status" value="1"/>
</dbReference>
<evidence type="ECO:0000313" key="6">
    <source>
        <dbReference type="Proteomes" id="UP000288805"/>
    </source>
</evidence>
<dbReference type="InterPro" id="IPR017853">
    <property type="entry name" value="GH"/>
</dbReference>
<evidence type="ECO:0000256" key="1">
    <source>
        <dbReference type="ARBA" id="ARBA00001412"/>
    </source>
</evidence>
<organism evidence="5 6">
    <name type="scientific">Vitis vinifera</name>
    <name type="common">Grape</name>
    <dbReference type="NCBI Taxonomy" id="29760"/>
    <lineage>
        <taxon>Eukaryota</taxon>
        <taxon>Viridiplantae</taxon>
        <taxon>Streptophyta</taxon>
        <taxon>Embryophyta</taxon>
        <taxon>Tracheophyta</taxon>
        <taxon>Spermatophyta</taxon>
        <taxon>Magnoliopsida</taxon>
        <taxon>eudicotyledons</taxon>
        <taxon>Gunneridae</taxon>
        <taxon>Pentapetalae</taxon>
        <taxon>rosids</taxon>
        <taxon>Vitales</taxon>
        <taxon>Vitaceae</taxon>
        <taxon>Viteae</taxon>
        <taxon>Vitis</taxon>
    </lineage>
</organism>
<accession>A0A438G753</accession>
<comment type="similarity">
    <text evidence="2">Belongs to the glycosyl hydrolase 35 family.</text>
</comment>
<name>A0A438G753_VITVI</name>
<sequence>MLSYQFLAFYRENLTSFPRKALPPYRFQPVRDVSSSTAALCPSGETLTLNQNPRVGSGHQRNDGRRGFVGPELTEALYVRFLTCSFIFTALFSYQFLAFYRENLTSFPRKSCDKRCFLRLTTLRSRDPTTAALCPSGETLTLNLTLAFVPAIDARPGRRGFGGPSSPRRSIQTYFGMTAMVAMPNELPVMWPGLVKTAKEGGIDVIEIYVFWNGHELSPGTAGMYLILRIGPFVAAEWDFGIHSFSFCSHDILAIK</sequence>
<dbReference type="InterPro" id="IPR001944">
    <property type="entry name" value="Glycoside_Hdrlase_35"/>
</dbReference>
<comment type="catalytic activity">
    <reaction evidence="1">
        <text>Hydrolysis of terminal non-reducing beta-D-galactose residues in beta-D-galactosides.</text>
        <dbReference type="EC" id="3.2.1.23"/>
    </reaction>
</comment>
<dbReference type="Pfam" id="PF01301">
    <property type="entry name" value="Glyco_hydro_35"/>
    <property type="match status" value="1"/>
</dbReference>
<protein>
    <recommendedName>
        <fullName evidence="3">beta-galactosidase</fullName>
        <ecNumber evidence="3">3.2.1.23</ecNumber>
    </recommendedName>
</protein>
<evidence type="ECO:0000256" key="2">
    <source>
        <dbReference type="ARBA" id="ARBA00009809"/>
    </source>
</evidence>
<dbReference type="GO" id="GO:0005975">
    <property type="term" value="P:carbohydrate metabolic process"/>
    <property type="evidence" value="ECO:0007669"/>
    <property type="project" value="InterPro"/>
</dbReference>
<evidence type="ECO:0000313" key="5">
    <source>
        <dbReference type="EMBL" id="RVW68039.1"/>
    </source>
</evidence>
<dbReference type="Gene3D" id="3.20.20.80">
    <property type="entry name" value="Glycosidases"/>
    <property type="match status" value="1"/>
</dbReference>
<dbReference type="InterPro" id="IPR031330">
    <property type="entry name" value="Gly_Hdrlase_35_cat"/>
</dbReference>
<dbReference type="Proteomes" id="UP000288805">
    <property type="component" value="Unassembled WGS sequence"/>
</dbReference>
<gene>
    <name evidence="5" type="primary">BGAL10_12</name>
    <name evidence="5" type="ORF">CK203_066267</name>
</gene>
<evidence type="ECO:0000259" key="4">
    <source>
        <dbReference type="Pfam" id="PF01301"/>
    </source>
</evidence>